<evidence type="ECO:0000313" key="7">
    <source>
        <dbReference type="Proteomes" id="UP001555826"/>
    </source>
</evidence>
<dbReference type="SUPFAM" id="SSF52540">
    <property type="entry name" value="P-loop containing nucleoside triphosphate hydrolases"/>
    <property type="match status" value="2"/>
</dbReference>
<evidence type="ECO:0000256" key="3">
    <source>
        <dbReference type="ARBA" id="ARBA00022741"/>
    </source>
</evidence>
<dbReference type="InterPro" id="IPR027417">
    <property type="entry name" value="P-loop_NTPase"/>
</dbReference>
<accession>A0ABV3PBT0</accession>
<dbReference type="InterPro" id="IPR003593">
    <property type="entry name" value="AAA+_ATPase"/>
</dbReference>
<dbReference type="InterPro" id="IPR050107">
    <property type="entry name" value="ABC_carbohydrate_import_ATPase"/>
</dbReference>
<sequence>MGLVLQGLTKRYGATIALDGVDLTIASGTVHGLLGHNGAGKSTLIKCLGGATAPTAGTMELDGEPLVDLTPRRAIASGVAVIYQHLSLVGNLSVADNLFLGQEVRSGGVLVHARHQREVAAATLAELGSTISPRTLVRDLPIGQRQLVEVAKALQRNAKLLVLDEPTASLAGDEAARLVELVERLRDRGLAILYVTHLLAEVTRLADRVSTLRDGRQVFEADLAGLTTADLAASISGRGASRPPAPPAPPADPPVVLRTRGLQGRGMGPVDLTLRAGEVVALFGLVGSGRTRILETLYRGGTQETEVDGRRVDVGSPATSLRAGICLVPGDRRTQGLFGRLSALDNSVFGVLGRLGRGPWRSRRGERRAFGEVARHVALRPLAPDLPVDSFSGGNQQKVLISRSLQEGERLRVLLLDEPTQGVDVGARAEIYDVVHGLAARGAAVLFATNEADEVLALAHRCLVVRDGRVVEELDVRDLQARDLVVRLHDSPAHQERNSA</sequence>
<reference evidence="6 7" key="1">
    <citation type="submission" date="2024-07" db="EMBL/GenBank/DDBJ databases">
        <authorList>
            <person name="Thanompreechachai J."/>
            <person name="Duangmal K."/>
        </authorList>
    </citation>
    <scope>NUCLEOTIDE SEQUENCE [LARGE SCALE GENOMIC DNA]</scope>
    <source>
        <strain evidence="6 7">KCTC 19886</strain>
    </source>
</reference>
<organism evidence="6 7">
    <name type="scientific">Kineococcus endophyticus</name>
    <dbReference type="NCBI Taxonomy" id="1181883"/>
    <lineage>
        <taxon>Bacteria</taxon>
        <taxon>Bacillati</taxon>
        <taxon>Actinomycetota</taxon>
        <taxon>Actinomycetes</taxon>
        <taxon>Kineosporiales</taxon>
        <taxon>Kineosporiaceae</taxon>
        <taxon>Kineococcus</taxon>
    </lineage>
</organism>
<dbReference type="PROSITE" id="PS50893">
    <property type="entry name" value="ABC_TRANSPORTER_2"/>
    <property type="match status" value="2"/>
</dbReference>
<dbReference type="RefSeq" id="WP_367640246.1">
    <property type="nucleotide sequence ID" value="NZ_JBFNQN010000015.1"/>
</dbReference>
<dbReference type="Pfam" id="PF00005">
    <property type="entry name" value="ABC_tran"/>
    <property type="match status" value="2"/>
</dbReference>
<evidence type="ECO:0000259" key="5">
    <source>
        <dbReference type="PROSITE" id="PS50893"/>
    </source>
</evidence>
<evidence type="ECO:0000313" key="6">
    <source>
        <dbReference type="EMBL" id="MEW9267060.1"/>
    </source>
</evidence>
<comment type="caution">
    <text evidence="6">The sequence shown here is derived from an EMBL/GenBank/DDBJ whole genome shotgun (WGS) entry which is preliminary data.</text>
</comment>
<gene>
    <name evidence="6" type="ORF">AB1207_20100</name>
</gene>
<evidence type="ECO:0000256" key="2">
    <source>
        <dbReference type="ARBA" id="ARBA00022737"/>
    </source>
</evidence>
<keyword evidence="2" id="KW-0677">Repeat</keyword>
<proteinExistence type="predicted"/>
<protein>
    <submittedName>
        <fullName evidence="6">Sugar ABC transporter ATP-binding protein</fullName>
    </submittedName>
</protein>
<dbReference type="PANTHER" id="PTHR43790:SF9">
    <property type="entry name" value="GALACTOFURANOSE TRANSPORTER ATP-BINDING PROTEIN YTFR"/>
    <property type="match status" value="1"/>
</dbReference>
<feature type="domain" description="ABC transporter" evidence="5">
    <location>
        <begin position="3"/>
        <end position="239"/>
    </location>
</feature>
<evidence type="ECO:0000256" key="1">
    <source>
        <dbReference type="ARBA" id="ARBA00022448"/>
    </source>
</evidence>
<dbReference type="GO" id="GO:0005524">
    <property type="term" value="F:ATP binding"/>
    <property type="evidence" value="ECO:0007669"/>
    <property type="project" value="UniProtKB-KW"/>
</dbReference>
<dbReference type="PANTHER" id="PTHR43790">
    <property type="entry name" value="CARBOHYDRATE TRANSPORT ATP-BINDING PROTEIN MG119-RELATED"/>
    <property type="match status" value="1"/>
</dbReference>
<dbReference type="Gene3D" id="3.40.50.300">
    <property type="entry name" value="P-loop containing nucleotide triphosphate hydrolases"/>
    <property type="match status" value="2"/>
</dbReference>
<dbReference type="EMBL" id="JBFNQN010000015">
    <property type="protein sequence ID" value="MEW9267060.1"/>
    <property type="molecule type" value="Genomic_DNA"/>
</dbReference>
<dbReference type="InterPro" id="IPR017871">
    <property type="entry name" value="ABC_transporter-like_CS"/>
</dbReference>
<keyword evidence="4 6" id="KW-0067">ATP-binding</keyword>
<evidence type="ECO:0000256" key="4">
    <source>
        <dbReference type="ARBA" id="ARBA00022840"/>
    </source>
</evidence>
<keyword evidence="1" id="KW-0813">Transport</keyword>
<dbReference type="InterPro" id="IPR003439">
    <property type="entry name" value="ABC_transporter-like_ATP-bd"/>
</dbReference>
<keyword evidence="3" id="KW-0547">Nucleotide-binding</keyword>
<dbReference type="SMART" id="SM00382">
    <property type="entry name" value="AAA"/>
    <property type="match status" value="2"/>
</dbReference>
<dbReference type="PROSITE" id="PS00211">
    <property type="entry name" value="ABC_TRANSPORTER_1"/>
    <property type="match status" value="1"/>
</dbReference>
<keyword evidence="7" id="KW-1185">Reference proteome</keyword>
<dbReference type="CDD" id="cd03216">
    <property type="entry name" value="ABC_Carb_Monos_I"/>
    <property type="match status" value="1"/>
</dbReference>
<dbReference type="Proteomes" id="UP001555826">
    <property type="component" value="Unassembled WGS sequence"/>
</dbReference>
<dbReference type="CDD" id="cd03215">
    <property type="entry name" value="ABC_Carb_Monos_II"/>
    <property type="match status" value="1"/>
</dbReference>
<name>A0ABV3PBT0_9ACTN</name>
<feature type="domain" description="ABC transporter" evidence="5">
    <location>
        <begin position="251"/>
        <end position="492"/>
    </location>
</feature>